<evidence type="ECO:0000313" key="2">
    <source>
        <dbReference type="EMBL" id="PPR01304.1"/>
    </source>
</evidence>
<name>A0A409YE96_9AGAR</name>
<dbReference type="InParanoid" id="A0A409YE96"/>
<feature type="coiled-coil region" evidence="1">
    <location>
        <begin position="238"/>
        <end position="275"/>
    </location>
</feature>
<protein>
    <submittedName>
        <fullName evidence="2">Uncharacterized protein</fullName>
    </submittedName>
</protein>
<dbReference type="AlphaFoldDB" id="A0A409YE96"/>
<dbReference type="EMBL" id="NHTK01001258">
    <property type="protein sequence ID" value="PPR01304.1"/>
    <property type="molecule type" value="Genomic_DNA"/>
</dbReference>
<accession>A0A409YE96</accession>
<comment type="caution">
    <text evidence="2">The sequence shown here is derived from an EMBL/GenBank/DDBJ whole genome shotgun (WGS) entry which is preliminary data.</text>
</comment>
<evidence type="ECO:0000313" key="3">
    <source>
        <dbReference type="Proteomes" id="UP000284842"/>
    </source>
</evidence>
<dbReference type="Proteomes" id="UP000284842">
    <property type="component" value="Unassembled WGS sequence"/>
</dbReference>
<dbReference type="OrthoDB" id="10536036at2759"/>
<evidence type="ECO:0000256" key="1">
    <source>
        <dbReference type="SAM" id="Coils"/>
    </source>
</evidence>
<gene>
    <name evidence="2" type="ORF">CVT24_006357</name>
</gene>
<keyword evidence="1" id="KW-0175">Coiled coil</keyword>
<sequence length="299" mass="33265">MSVTDTVAAPLYDAPGADKAILNFAETALRVQERFADARYDMDKICKDLSIEEVSTKLYAIDEMFNDVFAESRKTSTRLKGHVRHFVNDVVPLVSRSDIAIEERQRVVDIVAENISQAAVQNTTVFDDGFALVKKDLDDVLATLKVEQKAVSDHSKTALYQANADIQKLADYVKQNETLCGRLSGAYKNVFNSITGRHVPVSAPPVTVPVAEGKLRYSRPIQAIVDSIQNVSDFITGGAVLKANADKLEEKLDELVRLQHEIEKQTKVVDEAVKDVDRLSELFKTLYESSDAFQGVWKK</sequence>
<reference evidence="2 3" key="1">
    <citation type="journal article" date="2018" name="Evol. Lett.">
        <title>Horizontal gene cluster transfer increased hallucinogenic mushroom diversity.</title>
        <authorList>
            <person name="Reynolds H.T."/>
            <person name="Vijayakumar V."/>
            <person name="Gluck-Thaler E."/>
            <person name="Korotkin H.B."/>
            <person name="Matheny P.B."/>
            <person name="Slot J.C."/>
        </authorList>
    </citation>
    <scope>NUCLEOTIDE SEQUENCE [LARGE SCALE GENOMIC DNA]</scope>
    <source>
        <strain evidence="2 3">2629</strain>
    </source>
</reference>
<keyword evidence="3" id="KW-1185">Reference proteome</keyword>
<proteinExistence type="predicted"/>
<dbReference type="Gene3D" id="1.20.1170.10">
    <property type="match status" value="1"/>
</dbReference>
<organism evidence="2 3">
    <name type="scientific">Panaeolus cyanescens</name>
    <dbReference type="NCBI Taxonomy" id="181874"/>
    <lineage>
        <taxon>Eukaryota</taxon>
        <taxon>Fungi</taxon>
        <taxon>Dikarya</taxon>
        <taxon>Basidiomycota</taxon>
        <taxon>Agaricomycotina</taxon>
        <taxon>Agaricomycetes</taxon>
        <taxon>Agaricomycetidae</taxon>
        <taxon>Agaricales</taxon>
        <taxon>Agaricineae</taxon>
        <taxon>Galeropsidaceae</taxon>
        <taxon>Panaeolus</taxon>
    </lineage>
</organism>
<feature type="non-terminal residue" evidence="2">
    <location>
        <position position="299"/>
    </location>
</feature>